<sequence length="288" mass="33412">MYMESILDDLKNFRAKITFLRPIKTKIYGLVFSMIILFGDFSLGVEAAGRRQDQQDFEQLRPVPLNRYMSNANAKTRSINCYSCMSMIYQPLLKVSRELSATFYEPETYDDECSADRGVNGLRTVECSTVCVSMKEEVELLGTTYVGHIRGCFDHMLVNGFNDSIVKWYRWLHRDSCNFYNKRDILQLPKQYQQQQQHHHHSLSSANFPSTAGQNLANQSPNGKNVRVPPSMFQICVCYLDSCNAGWRLETSNILRSMNGRRNNFFFTFLLNLLLFYTINLLVNARYD</sequence>
<dbReference type="PANTHER" id="PTHR34722">
    <property type="entry name" value="HOMOLOG OF ODR-2 (TWO)-RELATED"/>
    <property type="match status" value="1"/>
</dbReference>
<dbReference type="GO" id="GO:0042048">
    <property type="term" value="P:olfactory behavior"/>
    <property type="evidence" value="ECO:0007669"/>
    <property type="project" value="TreeGrafter"/>
</dbReference>
<dbReference type="Proteomes" id="UP000887565">
    <property type="component" value="Unplaced"/>
</dbReference>
<dbReference type="InterPro" id="IPR010558">
    <property type="entry name" value="Ly-6-related"/>
</dbReference>
<keyword evidence="1" id="KW-0472">Membrane</keyword>
<dbReference type="GO" id="GO:0043025">
    <property type="term" value="C:neuronal cell body"/>
    <property type="evidence" value="ECO:0007669"/>
    <property type="project" value="TreeGrafter"/>
</dbReference>
<dbReference type="PANTHER" id="PTHR34722:SF1">
    <property type="entry name" value="HOMOLOG OF ODR-2 (TWO)"/>
    <property type="match status" value="1"/>
</dbReference>
<keyword evidence="2" id="KW-1185">Reference proteome</keyword>
<dbReference type="AlphaFoldDB" id="A0A915KYJ2"/>
<feature type="transmembrane region" description="Helical" evidence="1">
    <location>
        <begin position="265"/>
        <end position="283"/>
    </location>
</feature>
<accession>A0A915KYJ2</accession>
<evidence type="ECO:0000313" key="2">
    <source>
        <dbReference type="Proteomes" id="UP000887565"/>
    </source>
</evidence>
<keyword evidence="1" id="KW-0812">Transmembrane</keyword>
<evidence type="ECO:0000313" key="3">
    <source>
        <dbReference type="WBParaSite" id="nRc.2.0.1.t42552-RA"/>
    </source>
</evidence>
<dbReference type="WBParaSite" id="nRc.2.0.1.t42552-RA">
    <property type="protein sequence ID" value="nRc.2.0.1.t42552-RA"/>
    <property type="gene ID" value="nRc.2.0.1.g42552"/>
</dbReference>
<dbReference type="GO" id="GO:0030424">
    <property type="term" value="C:axon"/>
    <property type="evidence" value="ECO:0007669"/>
    <property type="project" value="TreeGrafter"/>
</dbReference>
<evidence type="ECO:0000256" key="1">
    <source>
        <dbReference type="SAM" id="Phobius"/>
    </source>
</evidence>
<proteinExistence type="predicted"/>
<dbReference type="Pfam" id="PF06579">
    <property type="entry name" value="Ly-6_related"/>
    <property type="match status" value="1"/>
</dbReference>
<reference evidence="3" key="1">
    <citation type="submission" date="2022-11" db="UniProtKB">
        <authorList>
            <consortium name="WormBaseParasite"/>
        </authorList>
    </citation>
    <scope>IDENTIFICATION</scope>
</reference>
<organism evidence="2 3">
    <name type="scientific">Romanomermis culicivorax</name>
    <name type="common">Nematode worm</name>
    <dbReference type="NCBI Taxonomy" id="13658"/>
    <lineage>
        <taxon>Eukaryota</taxon>
        <taxon>Metazoa</taxon>
        <taxon>Ecdysozoa</taxon>
        <taxon>Nematoda</taxon>
        <taxon>Enoplea</taxon>
        <taxon>Dorylaimia</taxon>
        <taxon>Mermithida</taxon>
        <taxon>Mermithoidea</taxon>
        <taxon>Mermithidae</taxon>
        <taxon>Romanomermis</taxon>
    </lineage>
</organism>
<dbReference type="GO" id="GO:1990834">
    <property type="term" value="P:response to odorant"/>
    <property type="evidence" value="ECO:0007669"/>
    <property type="project" value="TreeGrafter"/>
</dbReference>
<name>A0A915KYJ2_ROMCU</name>
<protein>
    <submittedName>
        <fullName evidence="3">Uncharacterized protein</fullName>
    </submittedName>
</protein>
<feature type="transmembrane region" description="Helical" evidence="1">
    <location>
        <begin position="27"/>
        <end position="45"/>
    </location>
</feature>
<keyword evidence="1" id="KW-1133">Transmembrane helix</keyword>